<reference evidence="3" key="1">
    <citation type="journal article" date="2014" name="Int. J. Syst. Evol. Microbiol.">
        <title>Complete genome sequence of Corynebacterium casei LMG S-19264T (=DSM 44701T), isolated from a smear-ripened cheese.</title>
        <authorList>
            <consortium name="US DOE Joint Genome Institute (JGI-PGF)"/>
            <person name="Walter F."/>
            <person name="Albersmeier A."/>
            <person name="Kalinowski J."/>
            <person name="Ruckert C."/>
        </authorList>
    </citation>
    <scope>NUCLEOTIDE SEQUENCE</scope>
    <source>
        <strain evidence="3">CGMCC 1.15448</strain>
    </source>
</reference>
<keyword evidence="2" id="KW-0732">Signal</keyword>
<name>A0A8J2XVW3_9BACT</name>
<dbReference type="Proteomes" id="UP000607559">
    <property type="component" value="Unassembled WGS sequence"/>
</dbReference>
<accession>A0A8J2XVW3</accession>
<evidence type="ECO:0000256" key="2">
    <source>
        <dbReference type="SAM" id="SignalP"/>
    </source>
</evidence>
<feature type="chain" id="PRO_5035210258" description="BZIP transcription factor" evidence="2">
    <location>
        <begin position="20"/>
        <end position="574"/>
    </location>
</feature>
<feature type="signal peptide" evidence="2">
    <location>
        <begin position="1"/>
        <end position="19"/>
    </location>
</feature>
<keyword evidence="4" id="KW-1185">Reference proteome</keyword>
<evidence type="ECO:0000313" key="3">
    <source>
        <dbReference type="EMBL" id="GGB14868.1"/>
    </source>
</evidence>
<comment type="caution">
    <text evidence="3">The sequence shown here is derived from an EMBL/GenBank/DDBJ whole genome shotgun (WGS) entry which is preliminary data.</text>
</comment>
<gene>
    <name evidence="3" type="ORF">GCM10011511_43270</name>
</gene>
<dbReference type="RefSeq" id="WP_188935727.1">
    <property type="nucleotide sequence ID" value="NZ_BMJC01000005.1"/>
</dbReference>
<keyword evidence="1" id="KW-0175">Coiled coil</keyword>
<protein>
    <recommendedName>
        <fullName evidence="5">BZIP transcription factor</fullName>
    </recommendedName>
</protein>
<dbReference type="AlphaFoldDB" id="A0A8J2XVW3"/>
<proteinExistence type="predicted"/>
<evidence type="ECO:0000313" key="4">
    <source>
        <dbReference type="Proteomes" id="UP000607559"/>
    </source>
</evidence>
<evidence type="ECO:0008006" key="5">
    <source>
        <dbReference type="Google" id="ProtNLM"/>
    </source>
</evidence>
<evidence type="ECO:0000256" key="1">
    <source>
        <dbReference type="SAM" id="Coils"/>
    </source>
</evidence>
<organism evidence="3 4">
    <name type="scientific">Puia dinghuensis</name>
    <dbReference type="NCBI Taxonomy" id="1792502"/>
    <lineage>
        <taxon>Bacteria</taxon>
        <taxon>Pseudomonadati</taxon>
        <taxon>Bacteroidota</taxon>
        <taxon>Chitinophagia</taxon>
        <taxon>Chitinophagales</taxon>
        <taxon>Chitinophagaceae</taxon>
        <taxon>Puia</taxon>
    </lineage>
</organism>
<reference evidence="3" key="2">
    <citation type="submission" date="2020-09" db="EMBL/GenBank/DDBJ databases">
        <authorList>
            <person name="Sun Q."/>
            <person name="Zhou Y."/>
        </authorList>
    </citation>
    <scope>NUCLEOTIDE SEQUENCE</scope>
    <source>
        <strain evidence="3">CGMCC 1.15448</strain>
    </source>
</reference>
<sequence>MKKLAWCFFACFLCLSARSQSQWSTSGNNIYNTNTGNVGIGTTSPISPLHVSGTVNDLISVTGSGSGRGGIYIQNTNASGQATSYADNNRGSFSSYCGFLQGGSGNAYSSLFGLSRADRGFFIADGATSLGLGMGTLTAQPLVFGTNNLERMRIDGTTGNVGIGITSPTAPLQISSSTTEIVSILANGPVRGGYYVQNTNSGSNADLIIENNHGSFASYAAFCIGGSTNTSSNIFGLSRADRPFLIADGPSNLGLSVGTLPATPLVFGTNNAERMRVFGGGNVAIGTTSDNGNLLQVNGGLWAKGFVLPTGAAAGMVLTSDASGNATWQAASSLPTSSLFLANGNTTGATQNPLSLGNWGGSQTTVPSFQFNTSDNGTSNLDLHSTRWGTAVSFTRSDPTGNSYNVMQVGGNNSVGAIASLYNTSNVVTLQLNAQGTTYFTGGNVLIGKTSQTNSGYILDVNGNGRFNQVVVNTSGADFVFDSAYHLPSLFELQKYIQTNHHLPDIAPAGEMQLKGVDLGNNQTRLLAKIEELTLYLIDQKKEIETLKEENAQLKAQKERIDRLEQLVEQLSKK</sequence>
<feature type="coiled-coil region" evidence="1">
    <location>
        <begin position="530"/>
        <end position="574"/>
    </location>
</feature>
<dbReference type="EMBL" id="BMJC01000005">
    <property type="protein sequence ID" value="GGB14868.1"/>
    <property type="molecule type" value="Genomic_DNA"/>
</dbReference>